<name>A0A9W6VAM2_9PSEU</name>
<dbReference type="SUPFAM" id="SSF48498">
    <property type="entry name" value="Tetracyclin repressor-like, C-terminal domain"/>
    <property type="match status" value="1"/>
</dbReference>
<feature type="DNA-binding region" description="H-T-H motif" evidence="2">
    <location>
        <begin position="26"/>
        <end position="45"/>
    </location>
</feature>
<dbReference type="PRINTS" id="PR00455">
    <property type="entry name" value="HTHTETR"/>
</dbReference>
<dbReference type="Proteomes" id="UP001165136">
    <property type="component" value="Unassembled WGS sequence"/>
</dbReference>
<reference evidence="4" key="1">
    <citation type="submission" date="2023-03" db="EMBL/GenBank/DDBJ databases">
        <title>Amycolatopsis taiwanensis NBRC 103393.</title>
        <authorList>
            <person name="Ichikawa N."/>
            <person name="Sato H."/>
            <person name="Tonouchi N."/>
        </authorList>
    </citation>
    <scope>NUCLEOTIDE SEQUENCE</scope>
    <source>
        <strain evidence="4">NBRC 103393</strain>
    </source>
</reference>
<dbReference type="InterPro" id="IPR036271">
    <property type="entry name" value="Tet_transcr_reg_TetR-rel_C_sf"/>
</dbReference>
<sequence length="211" mass="22859">MRPDKQRALLDGALRLFARDGYTRAGIDALAAEAGVSSRTIYNHYGDKAALFRAVILDSSDRVAEHQIALADKLLGRVIDLESDLVEFGTRWAAHDPDTELHFALVRQIRADIDHIDPGTVAAWHQRGPLRVREALAAHLRRLSDRGLLAADDPSMAALHLVQLTAGSVAAAGPDADRDAIVRAGVGVFLRAYAPAEPSARKQHGATARRQ</sequence>
<dbReference type="Pfam" id="PF00440">
    <property type="entry name" value="TetR_N"/>
    <property type="match status" value="1"/>
</dbReference>
<keyword evidence="1 2" id="KW-0238">DNA-binding</keyword>
<dbReference type="EMBL" id="BSTI01000001">
    <property type="protein sequence ID" value="GLY63938.1"/>
    <property type="molecule type" value="Genomic_DNA"/>
</dbReference>
<dbReference type="PANTHER" id="PTHR30055:SF146">
    <property type="entry name" value="HTH-TYPE TRANSCRIPTIONAL DUAL REGULATOR CECR"/>
    <property type="match status" value="1"/>
</dbReference>
<evidence type="ECO:0000259" key="3">
    <source>
        <dbReference type="PROSITE" id="PS50977"/>
    </source>
</evidence>
<evidence type="ECO:0000256" key="1">
    <source>
        <dbReference type="ARBA" id="ARBA00023125"/>
    </source>
</evidence>
<dbReference type="SUPFAM" id="SSF46689">
    <property type="entry name" value="Homeodomain-like"/>
    <property type="match status" value="1"/>
</dbReference>
<comment type="caution">
    <text evidence="4">The sequence shown here is derived from an EMBL/GenBank/DDBJ whole genome shotgun (WGS) entry which is preliminary data.</text>
</comment>
<dbReference type="GO" id="GO:0000976">
    <property type="term" value="F:transcription cis-regulatory region binding"/>
    <property type="evidence" value="ECO:0007669"/>
    <property type="project" value="TreeGrafter"/>
</dbReference>
<dbReference type="AlphaFoldDB" id="A0A9W6VAM2"/>
<dbReference type="InterPro" id="IPR050109">
    <property type="entry name" value="HTH-type_TetR-like_transc_reg"/>
</dbReference>
<accession>A0A9W6VAM2</accession>
<evidence type="ECO:0000313" key="4">
    <source>
        <dbReference type="EMBL" id="GLY63938.1"/>
    </source>
</evidence>
<evidence type="ECO:0000313" key="5">
    <source>
        <dbReference type="Proteomes" id="UP001165136"/>
    </source>
</evidence>
<dbReference type="Gene3D" id="1.10.357.10">
    <property type="entry name" value="Tetracycline Repressor, domain 2"/>
    <property type="match status" value="1"/>
</dbReference>
<evidence type="ECO:0000256" key="2">
    <source>
        <dbReference type="PROSITE-ProRule" id="PRU00335"/>
    </source>
</evidence>
<dbReference type="InterPro" id="IPR009057">
    <property type="entry name" value="Homeodomain-like_sf"/>
</dbReference>
<dbReference type="InterPro" id="IPR039536">
    <property type="entry name" value="TetR_C_Proteobacteria"/>
</dbReference>
<organism evidence="4 5">
    <name type="scientific">Amycolatopsis taiwanensis</name>
    <dbReference type="NCBI Taxonomy" id="342230"/>
    <lineage>
        <taxon>Bacteria</taxon>
        <taxon>Bacillati</taxon>
        <taxon>Actinomycetota</taxon>
        <taxon>Actinomycetes</taxon>
        <taxon>Pseudonocardiales</taxon>
        <taxon>Pseudonocardiaceae</taxon>
        <taxon>Amycolatopsis</taxon>
    </lineage>
</organism>
<dbReference type="InterPro" id="IPR001647">
    <property type="entry name" value="HTH_TetR"/>
</dbReference>
<dbReference type="PROSITE" id="PS50977">
    <property type="entry name" value="HTH_TETR_2"/>
    <property type="match status" value="1"/>
</dbReference>
<gene>
    <name evidence="4" type="ORF">Atai01_05570</name>
</gene>
<protein>
    <submittedName>
        <fullName evidence="4">TetR family transcriptional regulator</fullName>
    </submittedName>
</protein>
<keyword evidence="5" id="KW-1185">Reference proteome</keyword>
<feature type="domain" description="HTH tetR-type" evidence="3">
    <location>
        <begin position="3"/>
        <end position="63"/>
    </location>
</feature>
<dbReference type="Pfam" id="PF14246">
    <property type="entry name" value="TetR_C_7"/>
    <property type="match status" value="1"/>
</dbReference>
<proteinExistence type="predicted"/>
<dbReference type="PANTHER" id="PTHR30055">
    <property type="entry name" value="HTH-TYPE TRANSCRIPTIONAL REGULATOR RUTR"/>
    <property type="match status" value="1"/>
</dbReference>
<dbReference type="GO" id="GO:0003700">
    <property type="term" value="F:DNA-binding transcription factor activity"/>
    <property type="evidence" value="ECO:0007669"/>
    <property type="project" value="TreeGrafter"/>
</dbReference>